<comment type="caution">
    <text evidence="17">The sequence shown here is derived from an EMBL/GenBank/DDBJ whole genome shotgun (WGS) entry which is preliminary data.</text>
</comment>
<keyword evidence="18" id="KW-1185">Reference proteome</keyword>
<evidence type="ECO:0000256" key="2">
    <source>
        <dbReference type="ARBA" id="ARBA00022475"/>
    </source>
</evidence>
<dbReference type="PANTHER" id="PTHR32089">
    <property type="entry name" value="METHYL-ACCEPTING CHEMOTAXIS PROTEIN MCPB"/>
    <property type="match status" value="1"/>
</dbReference>
<dbReference type="Pfam" id="PF00672">
    <property type="entry name" value="HAMP"/>
    <property type="match status" value="1"/>
</dbReference>
<keyword evidence="6 13" id="KW-0812">Transmembrane</keyword>
<dbReference type="EMBL" id="JBHTCM010000005">
    <property type="protein sequence ID" value="MFC7332438.1"/>
    <property type="molecule type" value="Genomic_DNA"/>
</dbReference>
<sequence length="568" mass="60121">MRLDIKTMLLAVLATLGLLLVGTAAVGLKTLSDASGNLETLYQDKVVPQRNLKVISDAYAVFVVDASHKVRNGNFTWAEGRASVAKAVRDIRDEWATFTTGRRFSAAEQALLEEALPRFRSADAAIADLTRILQEQDSAALDGFVKDRLYQSIDPVTETIARIIDLQVGDAGLIFETSRDSQSVAIRLAELLLAIGIVAAVGGALAVLMRVIRPIARLTATLDVLARDDYSVAVPHTDKADEMGRMARAVEVLKRHGLEARRLRTAQAEERAQAERRRHAALESMAEKVETETRSAVDQVAARTHDMDAHADAMATSAGLVTANSQNVAAAAEQSLHNAQTVASAAEELAASIREIGTQVSYASSVSRRAVEKGDHTRRTIDTLSETVARIGEVATLIAEIAAQTNLLALNATIEAARAGDAGKGFAVVAGEVKNLAAQTSRSTDEIGRQIAEIQAVTRTAVAAVQEIGHTIEEMDHIAGTIAAAVEEQGAATQEISRNIIQAADAAREVSTRIAAVSAEATATGEHADTVRATAADVAHAVSDLRTVLVSVVRTSMAAAEDGTRTAA</sequence>
<organism evidence="17 18">
    <name type="scientific">Rhodocista pekingensis</name>
    <dbReference type="NCBI Taxonomy" id="201185"/>
    <lineage>
        <taxon>Bacteria</taxon>
        <taxon>Pseudomonadati</taxon>
        <taxon>Pseudomonadota</taxon>
        <taxon>Alphaproteobacteria</taxon>
        <taxon>Rhodospirillales</taxon>
        <taxon>Azospirillaceae</taxon>
        <taxon>Rhodocista</taxon>
    </lineage>
</organism>
<dbReference type="Gene3D" id="1.10.287.950">
    <property type="entry name" value="Methyl-accepting chemotaxis protein"/>
    <property type="match status" value="1"/>
</dbReference>
<dbReference type="PROSITE" id="PS50111">
    <property type="entry name" value="CHEMOTAXIS_TRANSDUC_2"/>
    <property type="match status" value="1"/>
</dbReference>
<evidence type="ECO:0000256" key="13">
    <source>
        <dbReference type="SAM" id="Phobius"/>
    </source>
</evidence>
<dbReference type="InterPro" id="IPR003660">
    <property type="entry name" value="HAMP_dom"/>
</dbReference>
<comment type="similarity">
    <text evidence="10">Belongs to the methyl-accepting chemotaxis (MCP) protein family.</text>
</comment>
<comment type="subcellular location">
    <subcellularLocation>
        <location evidence="1">Cell inner membrane</location>
        <topology evidence="1">Multi-pass membrane protein</topology>
    </subcellularLocation>
</comment>
<evidence type="ECO:0000256" key="10">
    <source>
        <dbReference type="ARBA" id="ARBA00029447"/>
    </source>
</evidence>
<dbReference type="CDD" id="cd06225">
    <property type="entry name" value="HAMP"/>
    <property type="match status" value="1"/>
</dbReference>
<dbReference type="RefSeq" id="WP_377356842.1">
    <property type="nucleotide sequence ID" value="NZ_JBHTCM010000005.1"/>
</dbReference>
<dbReference type="PRINTS" id="PR00260">
    <property type="entry name" value="CHEMTRNSDUCR"/>
</dbReference>
<dbReference type="InterPro" id="IPR000727">
    <property type="entry name" value="T_SNARE_dom"/>
</dbReference>
<proteinExistence type="inferred from homology"/>
<feature type="coiled-coil region" evidence="12">
    <location>
        <begin position="265"/>
        <end position="292"/>
    </location>
</feature>
<evidence type="ECO:0000256" key="1">
    <source>
        <dbReference type="ARBA" id="ARBA00004429"/>
    </source>
</evidence>
<dbReference type="SMART" id="SM00304">
    <property type="entry name" value="HAMP"/>
    <property type="match status" value="1"/>
</dbReference>
<feature type="domain" description="T-SNARE coiled-coil homology" evidence="15">
    <location>
        <begin position="455"/>
        <end position="517"/>
    </location>
</feature>
<dbReference type="PROSITE" id="PS50885">
    <property type="entry name" value="HAMP"/>
    <property type="match status" value="1"/>
</dbReference>
<evidence type="ECO:0000256" key="11">
    <source>
        <dbReference type="PROSITE-ProRule" id="PRU00284"/>
    </source>
</evidence>
<keyword evidence="2" id="KW-1003">Cell membrane</keyword>
<reference evidence="18" key="1">
    <citation type="journal article" date="2019" name="Int. J. Syst. Evol. Microbiol.">
        <title>The Global Catalogue of Microorganisms (GCM) 10K type strain sequencing project: providing services to taxonomists for standard genome sequencing and annotation.</title>
        <authorList>
            <consortium name="The Broad Institute Genomics Platform"/>
            <consortium name="The Broad Institute Genome Sequencing Center for Infectious Disease"/>
            <person name="Wu L."/>
            <person name="Ma J."/>
        </authorList>
    </citation>
    <scope>NUCLEOTIDE SEQUENCE [LARGE SCALE GENOMIC DNA]</scope>
    <source>
        <strain evidence="18">CGMCC 1.16275</strain>
    </source>
</reference>
<dbReference type="PANTHER" id="PTHR32089:SF112">
    <property type="entry name" value="LYSOZYME-LIKE PROTEIN-RELATED"/>
    <property type="match status" value="1"/>
</dbReference>
<keyword evidence="3" id="KW-0488">Methylation</keyword>
<dbReference type="Proteomes" id="UP001596456">
    <property type="component" value="Unassembled WGS sequence"/>
</dbReference>
<evidence type="ECO:0000259" key="16">
    <source>
        <dbReference type="PROSITE" id="PS50885"/>
    </source>
</evidence>
<dbReference type="Pfam" id="PF00015">
    <property type="entry name" value="MCPsignal"/>
    <property type="match status" value="1"/>
</dbReference>
<keyword evidence="7 13" id="KW-1133">Transmembrane helix</keyword>
<dbReference type="PROSITE" id="PS50192">
    <property type="entry name" value="T_SNARE"/>
    <property type="match status" value="1"/>
</dbReference>
<name>A0ABW2KSP1_9PROT</name>
<evidence type="ECO:0000256" key="7">
    <source>
        <dbReference type="ARBA" id="ARBA00022989"/>
    </source>
</evidence>
<accession>A0ABW2KSP1</accession>
<evidence type="ECO:0000256" key="9">
    <source>
        <dbReference type="ARBA" id="ARBA00023224"/>
    </source>
</evidence>
<feature type="domain" description="Methyl-accepting transducer" evidence="14">
    <location>
        <begin position="289"/>
        <end position="529"/>
    </location>
</feature>
<dbReference type="InterPro" id="IPR004090">
    <property type="entry name" value="Chemotax_Me-accpt_rcpt"/>
</dbReference>
<keyword evidence="8 13" id="KW-0472">Membrane</keyword>
<keyword evidence="4" id="KW-0145">Chemotaxis</keyword>
<protein>
    <submittedName>
        <fullName evidence="17">Methyl-accepting chemotaxis protein</fullName>
    </submittedName>
</protein>
<keyword evidence="12" id="KW-0175">Coiled coil</keyword>
<feature type="domain" description="HAMP" evidence="16">
    <location>
        <begin position="209"/>
        <end position="262"/>
    </location>
</feature>
<keyword evidence="9 11" id="KW-0807">Transducer</keyword>
<evidence type="ECO:0000256" key="4">
    <source>
        <dbReference type="ARBA" id="ARBA00022500"/>
    </source>
</evidence>
<keyword evidence="5" id="KW-0997">Cell inner membrane</keyword>
<dbReference type="InterPro" id="IPR003122">
    <property type="entry name" value="Tar_rcpt_lig-bd"/>
</dbReference>
<evidence type="ECO:0000259" key="14">
    <source>
        <dbReference type="PROSITE" id="PS50111"/>
    </source>
</evidence>
<gene>
    <name evidence="17" type="ORF">ACFQPS_04635</name>
</gene>
<dbReference type="Pfam" id="PF02203">
    <property type="entry name" value="TarH"/>
    <property type="match status" value="1"/>
</dbReference>
<dbReference type="SMART" id="SM00283">
    <property type="entry name" value="MA"/>
    <property type="match status" value="1"/>
</dbReference>
<evidence type="ECO:0000313" key="17">
    <source>
        <dbReference type="EMBL" id="MFC7332438.1"/>
    </source>
</evidence>
<evidence type="ECO:0000256" key="8">
    <source>
        <dbReference type="ARBA" id="ARBA00023136"/>
    </source>
</evidence>
<dbReference type="SUPFAM" id="SSF58104">
    <property type="entry name" value="Methyl-accepting chemotaxis protein (MCP) signaling domain"/>
    <property type="match status" value="1"/>
</dbReference>
<evidence type="ECO:0000256" key="5">
    <source>
        <dbReference type="ARBA" id="ARBA00022519"/>
    </source>
</evidence>
<evidence type="ECO:0000256" key="3">
    <source>
        <dbReference type="ARBA" id="ARBA00022481"/>
    </source>
</evidence>
<evidence type="ECO:0000259" key="15">
    <source>
        <dbReference type="PROSITE" id="PS50192"/>
    </source>
</evidence>
<evidence type="ECO:0000313" key="18">
    <source>
        <dbReference type="Proteomes" id="UP001596456"/>
    </source>
</evidence>
<dbReference type="InterPro" id="IPR004089">
    <property type="entry name" value="MCPsignal_dom"/>
</dbReference>
<evidence type="ECO:0000256" key="12">
    <source>
        <dbReference type="SAM" id="Coils"/>
    </source>
</evidence>
<evidence type="ECO:0000256" key="6">
    <source>
        <dbReference type="ARBA" id="ARBA00022692"/>
    </source>
</evidence>
<dbReference type="Gene3D" id="1.10.8.500">
    <property type="entry name" value="HAMP domain in histidine kinase"/>
    <property type="match status" value="1"/>
</dbReference>
<feature type="transmembrane region" description="Helical" evidence="13">
    <location>
        <begin position="191"/>
        <end position="212"/>
    </location>
</feature>